<name>A0A0S4ML09_ECHMU</name>
<dbReference type="EMBL" id="LN902845">
    <property type="protein sequence ID" value="CUT98860.1"/>
    <property type="molecule type" value="Genomic_DNA"/>
</dbReference>
<dbReference type="Proteomes" id="UP000017246">
    <property type="component" value="Unassembled WGS sequence"/>
</dbReference>
<sequence length="101" mass="11587">MIAAAQPQITLLACHVDEWEQNCPISFYFELARNPPRHAYAHVCSHATFEWRPRHMASVLLCNFFDLSHSRPHIVPIVRQTNFSLFAGKKTSEMALTHNIA</sequence>
<evidence type="ECO:0000313" key="2">
    <source>
        <dbReference type="Proteomes" id="UP000017246"/>
    </source>
</evidence>
<proteinExistence type="predicted"/>
<reference evidence="1" key="2">
    <citation type="submission" date="2015-11" db="EMBL/GenBank/DDBJ databases">
        <authorList>
            <person name="Zhang Y."/>
            <person name="Guo Z."/>
        </authorList>
    </citation>
    <scope>NUCLEOTIDE SEQUENCE</scope>
</reference>
<organism evidence="1 2">
    <name type="scientific">Echinococcus multilocularis</name>
    <name type="common">Fox tapeworm</name>
    <dbReference type="NCBI Taxonomy" id="6211"/>
    <lineage>
        <taxon>Eukaryota</taxon>
        <taxon>Metazoa</taxon>
        <taxon>Spiralia</taxon>
        <taxon>Lophotrochozoa</taxon>
        <taxon>Platyhelminthes</taxon>
        <taxon>Cestoda</taxon>
        <taxon>Eucestoda</taxon>
        <taxon>Cyclophyllidea</taxon>
        <taxon>Taeniidae</taxon>
        <taxon>Echinococcus</taxon>
    </lineage>
</organism>
<evidence type="ECO:0000313" key="1">
    <source>
        <dbReference type="EMBL" id="CUT98860.1"/>
    </source>
</evidence>
<protein>
    <submittedName>
        <fullName evidence="1">Zinc finger (C3HC4 RING finger) protein</fullName>
    </submittedName>
</protein>
<reference evidence="1" key="1">
    <citation type="journal article" date="2013" name="Nature">
        <title>The genomes of four tapeworm species reveal adaptations to parasitism.</title>
        <authorList>
            <person name="Tsai I.J."/>
            <person name="Zarowiecki M."/>
            <person name="Holroyd N."/>
            <person name="Garciarrubio A."/>
            <person name="Sanchez-Flores A."/>
            <person name="Brooks K.L."/>
            <person name="Tracey A."/>
            <person name="Bobes R.J."/>
            <person name="Fragoso G."/>
            <person name="Sciutto E."/>
            <person name="Aslett M."/>
            <person name="Beasley H."/>
            <person name="Bennett H.M."/>
            <person name="Cai J."/>
            <person name="Camicia F."/>
            <person name="Clark R."/>
            <person name="Cucher M."/>
            <person name="De Silva N."/>
            <person name="Day T.A."/>
            <person name="Deplazes P."/>
            <person name="Estrada K."/>
            <person name="Fernandez C."/>
            <person name="Holland P.W."/>
            <person name="Hou J."/>
            <person name="Hu S."/>
            <person name="Huckvale T."/>
            <person name="Hung S.S."/>
            <person name="Kamenetzky L."/>
            <person name="Keane J.A."/>
            <person name="Kiss F."/>
            <person name="Koziol U."/>
            <person name="Lambert O."/>
            <person name="Liu K."/>
            <person name="Luo X."/>
            <person name="Luo Y."/>
            <person name="Macchiaroli N."/>
            <person name="Nichol S."/>
            <person name="Paps J."/>
            <person name="Parkinson J."/>
            <person name="Pouchkina-Stantcheva N."/>
            <person name="Riddiford N."/>
            <person name="Rosenzvit M."/>
            <person name="Salinas G."/>
            <person name="Wasmuth J.D."/>
            <person name="Zamanian M."/>
            <person name="Zheng Y."/>
            <person name="Cai X."/>
            <person name="Soberon X."/>
            <person name="Olson P.D."/>
            <person name="Laclette J.P."/>
            <person name="Brehm K."/>
            <person name="Berriman M."/>
            <person name="Garciarrubio A."/>
            <person name="Bobes R.J."/>
            <person name="Fragoso G."/>
            <person name="Sanchez-Flores A."/>
            <person name="Estrada K."/>
            <person name="Cevallos M.A."/>
            <person name="Morett E."/>
            <person name="Gonzalez V."/>
            <person name="Portillo T."/>
            <person name="Ochoa-Leyva A."/>
            <person name="Jose M.V."/>
            <person name="Sciutto E."/>
            <person name="Landa A."/>
            <person name="Jimenez L."/>
            <person name="Valdes V."/>
            <person name="Carrero J.C."/>
            <person name="Larralde C."/>
            <person name="Morales-Montor J."/>
            <person name="Limon-Lason J."/>
            <person name="Soberon X."/>
            <person name="Laclette J.P."/>
        </authorList>
    </citation>
    <scope>NUCLEOTIDE SEQUENCE [LARGE SCALE GENOMIC DNA]</scope>
</reference>
<keyword evidence="2" id="KW-1185">Reference proteome</keyword>
<dbReference type="AlphaFoldDB" id="A0A0S4ML09"/>
<accession>A0A0S4ML09</accession>